<organism evidence="8">
    <name type="scientific">Graphocephala atropunctata</name>
    <dbReference type="NCBI Taxonomy" id="36148"/>
    <lineage>
        <taxon>Eukaryota</taxon>
        <taxon>Metazoa</taxon>
        <taxon>Ecdysozoa</taxon>
        <taxon>Arthropoda</taxon>
        <taxon>Hexapoda</taxon>
        <taxon>Insecta</taxon>
        <taxon>Pterygota</taxon>
        <taxon>Neoptera</taxon>
        <taxon>Paraneoptera</taxon>
        <taxon>Hemiptera</taxon>
        <taxon>Auchenorrhyncha</taxon>
        <taxon>Membracoidea</taxon>
        <taxon>Cicadellidae</taxon>
        <taxon>Cicadellinae</taxon>
        <taxon>Cicadellini</taxon>
        <taxon>Graphocephala</taxon>
    </lineage>
</organism>
<keyword evidence="4" id="KW-0677">Repeat</keyword>
<dbReference type="AlphaFoldDB" id="A0A1B6L5X6"/>
<dbReference type="EMBL" id="GEBQ01020854">
    <property type="protein sequence ID" value="JAT19123.1"/>
    <property type="molecule type" value="Transcribed_RNA"/>
</dbReference>
<dbReference type="GO" id="GO:0036122">
    <property type="term" value="F:BMP binding"/>
    <property type="evidence" value="ECO:0007669"/>
    <property type="project" value="TreeGrafter"/>
</dbReference>
<keyword evidence="3 5" id="KW-0732">Signal</keyword>
<feature type="domain" description="VWFD" evidence="7">
    <location>
        <begin position="359"/>
        <end position="532"/>
    </location>
</feature>
<dbReference type="Pfam" id="PF00093">
    <property type="entry name" value="VWC"/>
    <property type="match status" value="3"/>
</dbReference>
<dbReference type="InterPro" id="IPR001007">
    <property type="entry name" value="VWF_dom"/>
</dbReference>
<dbReference type="InterPro" id="IPR001846">
    <property type="entry name" value="VWF_type-D"/>
</dbReference>
<dbReference type="SUPFAM" id="SSF57603">
    <property type="entry name" value="FnI-like domain"/>
    <property type="match status" value="5"/>
</dbReference>
<feature type="domain" description="VWFC" evidence="6">
    <location>
        <begin position="294"/>
        <end position="355"/>
    </location>
</feature>
<evidence type="ECO:0008006" key="9">
    <source>
        <dbReference type="Google" id="ProtNLM"/>
    </source>
</evidence>
<evidence type="ECO:0000256" key="3">
    <source>
        <dbReference type="ARBA" id="ARBA00022729"/>
    </source>
</evidence>
<reference evidence="8" key="1">
    <citation type="submission" date="2015-11" db="EMBL/GenBank/DDBJ databases">
        <title>De novo transcriptome assembly of four potential Pierce s Disease insect vectors from Arizona vineyards.</title>
        <authorList>
            <person name="Tassone E.E."/>
        </authorList>
    </citation>
    <scope>NUCLEOTIDE SEQUENCE</scope>
</reference>
<evidence type="ECO:0000256" key="5">
    <source>
        <dbReference type="SAM" id="SignalP"/>
    </source>
</evidence>
<dbReference type="SMART" id="SM00832">
    <property type="entry name" value="C8"/>
    <property type="match status" value="1"/>
</dbReference>
<dbReference type="SMART" id="SM00216">
    <property type="entry name" value="VWD"/>
    <property type="match status" value="1"/>
</dbReference>
<keyword evidence="2" id="KW-0964">Secreted</keyword>
<dbReference type="GO" id="GO:0030513">
    <property type="term" value="P:positive regulation of BMP signaling pathway"/>
    <property type="evidence" value="ECO:0007669"/>
    <property type="project" value="TreeGrafter"/>
</dbReference>
<evidence type="ECO:0000256" key="2">
    <source>
        <dbReference type="ARBA" id="ARBA00022525"/>
    </source>
</evidence>
<protein>
    <recommendedName>
        <fullName evidence="9">VWFC domain-containing protein</fullName>
    </recommendedName>
</protein>
<evidence type="ECO:0000259" key="7">
    <source>
        <dbReference type="PROSITE" id="PS51233"/>
    </source>
</evidence>
<evidence type="ECO:0000313" key="8">
    <source>
        <dbReference type="EMBL" id="JAT19123.1"/>
    </source>
</evidence>
<dbReference type="PANTHER" id="PTHR46698">
    <property type="entry name" value="CROSSVEINLESS 2"/>
    <property type="match status" value="1"/>
</dbReference>
<dbReference type="PROSITE" id="PS50184">
    <property type="entry name" value="VWFC_2"/>
    <property type="match status" value="3"/>
</dbReference>
<dbReference type="SMART" id="SM00215">
    <property type="entry name" value="VWC_out"/>
    <property type="match status" value="3"/>
</dbReference>
<sequence>MTLATSLILVLCGLQVMPDAESLIVGVGVTGKTESCVNEGEVVNTDNISKSRCFTCTCKNGYVECAKERCLSAEGCFMLLDHSNDGCCYQCKGCMHEGAYRESGSQWRDPQRPCRILSCKAGVVTETEEVCYTPCAMSRPPREGQCCRTCKGCAINGQVVTEIRNVTSTEDPCIKCHCKDGHMTCTKKACPVLNCPDSAVEHNKGECCPKCKGSRRLIEPPKGRCLLKLKLRDSGENFQHDDCTKCTCSNGTLHCQRRSCPPLDCPEEMQVRVPGICCPYCPRKPMTGKGELYTACRVGGRTYQDGETWQLDQCKSCACSGGLIRCAMPECTQLGPCPPRFKLHREPGQCCPTCVEEDGVCTVFGDPHYKTFDGKFFSFQGSCKYQLVADCREKTFSIRVTNDARSTKTSSWTKTVSLKIGGIKVNLGERQRVKINGVKVTIPYRMATGQVTVRREDETLRVETHLGVKVLWDGMSFLEVSVPAKYKGKLCGLCGNFNSMSRDDLMTRRGRVVLDPDKFGASWRVGGKRACMRSNEPPTRSIQCSQHLPQRRYRDRLCKPLRTEVFAACHKKLNYAMYFKSCLLDMCECPGRKCYCESFTAYAHECQRLGVALPTWRDDTGCHAFY</sequence>
<feature type="chain" id="PRO_5008587116" description="VWFC domain-containing protein" evidence="5">
    <location>
        <begin position="23"/>
        <end position="626"/>
    </location>
</feature>
<dbReference type="PROSITE" id="PS01208">
    <property type="entry name" value="VWFC_1"/>
    <property type="match status" value="1"/>
</dbReference>
<accession>A0A1B6L5X6</accession>
<dbReference type="InterPro" id="IPR052424">
    <property type="entry name" value="Kielin_Chordin-BMP_Reg"/>
</dbReference>
<evidence type="ECO:0000256" key="1">
    <source>
        <dbReference type="ARBA" id="ARBA00004613"/>
    </source>
</evidence>
<dbReference type="SMART" id="SM00214">
    <property type="entry name" value="VWC"/>
    <property type="match status" value="5"/>
</dbReference>
<dbReference type="PANTHER" id="PTHR46698:SF4">
    <property type="entry name" value="CROSSVEINLESS 2"/>
    <property type="match status" value="1"/>
</dbReference>
<comment type="subcellular location">
    <subcellularLocation>
        <location evidence="1">Secreted</location>
    </subcellularLocation>
</comment>
<gene>
    <name evidence="8" type="ORF">g.8591</name>
</gene>
<evidence type="ECO:0000259" key="6">
    <source>
        <dbReference type="PROSITE" id="PS50184"/>
    </source>
</evidence>
<dbReference type="PROSITE" id="PS51233">
    <property type="entry name" value="VWFD"/>
    <property type="match status" value="1"/>
</dbReference>
<dbReference type="Pfam" id="PF08742">
    <property type="entry name" value="C8"/>
    <property type="match status" value="1"/>
</dbReference>
<dbReference type="GO" id="GO:0005576">
    <property type="term" value="C:extracellular region"/>
    <property type="evidence" value="ECO:0007669"/>
    <property type="project" value="UniProtKB-SubCell"/>
</dbReference>
<name>A0A1B6L5X6_9HEMI</name>
<dbReference type="InterPro" id="IPR014853">
    <property type="entry name" value="VWF/SSPO/ZAN-like_Cys-rich_dom"/>
</dbReference>
<feature type="domain" description="VWFC" evidence="6">
    <location>
        <begin position="151"/>
        <end position="212"/>
    </location>
</feature>
<dbReference type="Gene3D" id="6.20.200.20">
    <property type="match status" value="4"/>
</dbReference>
<feature type="signal peptide" evidence="5">
    <location>
        <begin position="1"/>
        <end position="22"/>
    </location>
</feature>
<proteinExistence type="predicted"/>
<evidence type="ECO:0000256" key="4">
    <source>
        <dbReference type="ARBA" id="ARBA00022737"/>
    </source>
</evidence>
<feature type="domain" description="VWFC" evidence="6">
    <location>
        <begin position="223"/>
        <end position="282"/>
    </location>
</feature>
<dbReference type="Pfam" id="PF00094">
    <property type="entry name" value="VWD"/>
    <property type="match status" value="1"/>
</dbReference>